<evidence type="ECO:0000259" key="10">
    <source>
        <dbReference type="PROSITE" id="PS50893"/>
    </source>
</evidence>
<evidence type="ECO:0000256" key="4">
    <source>
        <dbReference type="ARBA" id="ARBA00022475"/>
    </source>
</evidence>
<dbReference type="Gene3D" id="3.40.50.300">
    <property type="entry name" value="P-loop containing nucleotide triphosphate hydrolases"/>
    <property type="match status" value="1"/>
</dbReference>
<organism evidence="11 12">
    <name type="scientific">Candidatus Abyssobacteria bacterium SURF_17</name>
    <dbReference type="NCBI Taxonomy" id="2093361"/>
    <lineage>
        <taxon>Bacteria</taxon>
        <taxon>Pseudomonadati</taxon>
        <taxon>Candidatus Hydrogenedentota</taxon>
        <taxon>Candidatus Abyssobacteria</taxon>
    </lineage>
</organism>
<dbReference type="CDD" id="cd03257">
    <property type="entry name" value="ABC_NikE_OppD_transporters"/>
    <property type="match status" value="1"/>
</dbReference>
<dbReference type="GO" id="GO:0005886">
    <property type="term" value="C:plasma membrane"/>
    <property type="evidence" value="ECO:0007669"/>
    <property type="project" value="UniProtKB-SubCell"/>
</dbReference>
<protein>
    <submittedName>
        <fullName evidence="11">ABC transporter ATP-binding protein</fullName>
    </submittedName>
</protein>
<dbReference type="SMART" id="SM00382">
    <property type="entry name" value="AAA"/>
    <property type="match status" value="1"/>
</dbReference>
<dbReference type="GO" id="GO:0015833">
    <property type="term" value="P:peptide transport"/>
    <property type="evidence" value="ECO:0007669"/>
    <property type="project" value="InterPro"/>
</dbReference>
<evidence type="ECO:0000256" key="7">
    <source>
        <dbReference type="ARBA" id="ARBA00022840"/>
    </source>
</evidence>
<dbReference type="Proteomes" id="UP000285961">
    <property type="component" value="Unassembled WGS sequence"/>
</dbReference>
<dbReference type="Pfam" id="PF08352">
    <property type="entry name" value="oligo_HPY"/>
    <property type="match status" value="1"/>
</dbReference>
<proteinExistence type="inferred from homology"/>
<dbReference type="InterPro" id="IPR003439">
    <property type="entry name" value="ABC_transporter-like_ATP-bd"/>
</dbReference>
<dbReference type="GO" id="GO:0005524">
    <property type="term" value="F:ATP binding"/>
    <property type="evidence" value="ECO:0007669"/>
    <property type="project" value="UniProtKB-KW"/>
</dbReference>
<dbReference type="GO" id="GO:0016887">
    <property type="term" value="F:ATP hydrolysis activity"/>
    <property type="evidence" value="ECO:0007669"/>
    <property type="project" value="InterPro"/>
</dbReference>
<dbReference type="InterPro" id="IPR050388">
    <property type="entry name" value="ABC_Ni/Peptide_Import"/>
</dbReference>
<evidence type="ECO:0000256" key="2">
    <source>
        <dbReference type="ARBA" id="ARBA00005417"/>
    </source>
</evidence>
<dbReference type="EMBL" id="QZKI01000027">
    <property type="protein sequence ID" value="RJP73440.1"/>
    <property type="molecule type" value="Genomic_DNA"/>
</dbReference>
<reference evidence="11 12" key="1">
    <citation type="journal article" date="2017" name="ISME J.">
        <title>Energy and carbon metabolisms in a deep terrestrial subsurface fluid microbial community.</title>
        <authorList>
            <person name="Momper L."/>
            <person name="Jungbluth S.P."/>
            <person name="Lee M.D."/>
            <person name="Amend J.P."/>
        </authorList>
    </citation>
    <scope>NUCLEOTIDE SEQUENCE [LARGE SCALE GENOMIC DNA]</scope>
    <source>
        <strain evidence="11">SURF_17</strain>
    </source>
</reference>
<accession>A0A419F4M2</accession>
<dbReference type="AlphaFoldDB" id="A0A419F4M2"/>
<dbReference type="SUPFAM" id="SSF52540">
    <property type="entry name" value="P-loop containing nucleoside triphosphate hydrolases"/>
    <property type="match status" value="1"/>
</dbReference>
<evidence type="ECO:0000256" key="6">
    <source>
        <dbReference type="ARBA" id="ARBA00022741"/>
    </source>
</evidence>
<dbReference type="NCBIfam" id="TIGR01727">
    <property type="entry name" value="oligo_HPY"/>
    <property type="match status" value="1"/>
</dbReference>
<sequence length="335" mass="37435">MRLTQNLRLKGSDVAVEVLLNVRDLKTYFYSDSKVARAVDGVSFQVGKGRTLGLVGESGCGKSVTALSILRLVPSPPGKIVEGEIIFEGRDLLKIAESEMRSVRGNDIAMVFQEPMTSLNPVFTIGYQIAEAIRLHQRVSRSDAREQTVDLLRKVGIPSPDQRYNEYPHQLSGGMKQRAMIAMGISCHPKLLIADEPTTALDVTIQAQILDLLAELRDEFKMSTLLITHDLGVIAEMTDDVAVMYAGQIMEYATTRTLFANPKHPYTIGLFGSLPKMGEKREHLEAIEGFVPDPAHYPAGCRFHPRCNLMEEKCRQAPIELREIEPDHFVRCWKV</sequence>
<evidence type="ECO:0000256" key="8">
    <source>
        <dbReference type="ARBA" id="ARBA00022967"/>
    </source>
</evidence>
<keyword evidence="8" id="KW-1278">Translocase</keyword>
<dbReference type="FunFam" id="3.40.50.300:FF:000016">
    <property type="entry name" value="Oligopeptide ABC transporter ATP-binding component"/>
    <property type="match status" value="1"/>
</dbReference>
<comment type="caution">
    <text evidence="11">The sequence shown here is derived from an EMBL/GenBank/DDBJ whole genome shotgun (WGS) entry which is preliminary data.</text>
</comment>
<evidence type="ECO:0000256" key="5">
    <source>
        <dbReference type="ARBA" id="ARBA00022519"/>
    </source>
</evidence>
<dbReference type="PROSITE" id="PS00211">
    <property type="entry name" value="ABC_TRANSPORTER_1"/>
    <property type="match status" value="1"/>
</dbReference>
<comment type="subcellular location">
    <subcellularLocation>
        <location evidence="1">Cell inner membrane</location>
        <topology evidence="1">Peripheral membrane protein</topology>
    </subcellularLocation>
</comment>
<comment type="similarity">
    <text evidence="2">Belongs to the ABC transporter superfamily.</text>
</comment>
<dbReference type="Pfam" id="PF00005">
    <property type="entry name" value="ABC_tran"/>
    <property type="match status" value="1"/>
</dbReference>
<evidence type="ECO:0000313" key="11">
    <source>
        <dbReference type="EMBL" id="RJP73440.1"/>
    </source>
</evidence>
<keyword evidence="6" id="KW-0547">Nucleotide-binding</keyword>
<evidence type="ECO:0000256" key="1">
    <source>
        <dbReference type="ARBA" id="ARBA00004417"/>
    </source>
</evidence>
<evidence type="ECO:0000313" key="12">
    <source>
        <dbReference type="Proteomes" id="UP000285961"/>
    </source>
</evidence>
<keyword evidence="4" id="KW-1003">Cell membrane</keyword>
<dbReference type="InterPro" id="IPR013563">
    <property type="entry name" value="Oligopep_ABC_C"/>
</dbReference>
<dbReference type="PANTHER" id="PTHR43297">
    <property type="entry name" value="OLIGOPEPTIDE TRANSPORT ATP-BINDING PROTEIN APPD"/>
    <property type="match status" value="1"/>
</dbReference>
<dbReference type="InterPro" id="IPR027417">
    <property type="entry name" value="P-loop_NTPase"/>
</dbReference>
<keyword evidence="5" id="KW-0997">Cell inner membrane</keyword>
<dbReference type="InterPro" id="IPR003593">
    <property type="entry name" value="AAA+_ATPase"/>
</dbReference>
<keyword evidence="7 11" id="KW-0067">ATP-binding</keyword>
<dbReference type="InterPro" id="IPR017871">
    <property type="entry name" value="ABC_transporter-like_CS"/>
</dbReference>
<feature type="domain" description="ABC transporter" evidence="10">
    <location>
        <begin position="20"/>
        <end position="271"/>
    </location>
</feature>
<evidence type="ECO:0000256" key="9">
    <source>
        <dbReference type="ARBA" id="ARBA00023136"/>
    </source>
</evidence>
<keyword evidence="3" id="KW-0813">Transport</keyword>
<dbReference type="PROSITE" id="PS50893">
    <property type="entry name" value="ABC_TRANSPORTER_2"/>
    <property type="match status" value="1"/>
</dbReference>
<name>A0A419F4M2_9BACT</name>
<evidence type="ECO:0000256" key="3">
    <source>
        <dbReference type="ARBA" id="ARBA00022448"/>
    </source>
</evidence>
<dbReference type="PANTHER" id="PTHR43297:SF14">
    <property type="entry name" value="ATPASE AAA-TYPE CORE DOMAIN-CONTAINING PROTEIN"/>
    <property type="match status" value="1"/>
</dbReference>
<gene>
    <name evidence="11" type="ORF">C4532_04420</name>
</gene>
<keyword evidence="9" id="KW-0472">Membrane</keyword>